<keyword evidence="10" id="KW-1185">Reference proteome</keyword>
<organism evidence="9 10">
    <name type="scientific">Mycoplasma mobile (strain ATCC 43663 / 163K / NCTC 11711)</name>
    <name type="common">Mesomycoplasma mobile</name>
    <dbReference type="NCBI Taxonomy" id="267748"/>
    <lineage>
        <taxon>Bacteria</taxon>
        <taxon>Bacillati</taxon>
        <taxon>Mycoplasmatota</taxon>
        <taxon>Mycoplasmoidales</taxon>
        <taxon>Metamycoplasmataceae</taxon>
        <taxon>Mesomycoplasma</taxon>
    </lineage>
</organism>
<dbReference type="AlphaFoldDB" id="Q6KHN4"/>
<feature type="coiled-coil region" evidence="7">
    <location>
        <begin position="168"/>
        <end position="202"/>
    </location>
</feature>
<dbReference type="GO" id="GO:0007059">
    <property type="term" value="P:chromosome segregation"/>
    <property type="evidence" value="ECO:0007669"/>
    <property type="project" value="UniProtKB-UniRule"/>
</dbReference>
<evidence type="ECO:0000313" key="10">
    <source>
        <dbReference type="Proteomes" id="UP000009072"/>
    </source>
</evidence>
<evidence type="ECO:0000256" key="7">
    <source>
        <dbReference type="HAMAP-Rule" id="MF_01894"/>
    </source>
</evidence>
<dbReference type="InterPro" id="IPR011890">
    <property type="entry name" value="SMC_prok"/>
</dbReference>
<dbReference type="Proteomes" id="UP000009072">
    <property type="component" value="Chromosome"/>
</dbReference>
<dbReference type="InterPro" id="IPR003395">
    <property type="entry name" value="RecF/RecN/SMC_N"/>
</dbReference>
<dbReference type="SUPFAM" id="SSF52540">
    <property type="entry name" value="P-loop containing nucleoside triphosphate hydrolases"/>
    <property type="match status" value="1"/>
</dbReference>
<dbReference type="GO" id="GO:0005694">
    <property type="term" value="C:chromosome"/>
    <property type="evidence" value="ECO:0007669"/>
    <property type="project" value="InterPro"/>
</dbReference>
<dbReference type="Pfam" id="PF02463">
    <property type="entry name" value="SMC_N"/>
    <property type="match status" value="1"/>
</dbReference>
<evidence type="ECO:0000256" key="4">
    <source>
        <dbReference type="ARBA" id="ARBA00022840"/>
    </source>
</evidence>
<keyword evidence="4 7" id="KW-0067">ATP-binding</keyword>
<dbReference type="GO" id="GO:0003677">
    <property type="term" value="F:DNA binding"/>
    <property type="evidence" value="ECO:0007669"/>
    <property type="project" value="UniProtKB-UniRule"/>
</dbReference>
<reference evidence="9 10" key="1">
    <citation type="journal article" date="2004" name="Genome Res.">
        <title>The complete genome and proteome of Mycoplasma mobile.</title>
        <authorList>
            <person name="Jaffe J.D."/>
            <person name="Stange-Thomann N."/>
            <person name="Smith C."/>
            <person name="DeCaprio D."/>
            <person name="Fisher S."/>
            <person name="Butler J."/>
            <person name="Calvo S."/>
            <person name="Elkins T."/>
            <person name="FitzGerald M.G."/>
            <person name="Hafez N."/>
            <person name="Kodira C.D."/>
            <person name="Major J."/>
            <person name="Wang S."/>
            <person name="Wilkinson J."/>
            <person name="Nicol R."/>
            <person name="Nusbaum C."/>
            <person name="Birren B."/>
            <person name="Berg H.C."/>
            <person name="Church G.M."/>
        </authorList>
    </citation>
    <scope>NUCLEOTIDE SEQUENCE [LARGE SCALE GENOMIC DNA]</scope>
    <source>
        <strain evidence="10">ATCC 43663 / 163K / NCTC 11711</strain>
    </source>
</reference>
<dbReference type="GO" id="GO:0030261">
    <property type="term" value="P:chromosome condensation"/>
    <property type="evidence" value="ECO:0007669"/>
    <property type="project" value="InterPro"/>
</dbReference>
<dbReference type="SUPFAM" id="SSF75553">
    <property type="entry name" value="Smc hinge domain"/>
    <property type="match status" value="1"/>
</dbReference>
<evidence type="ECO:0000256" key="2">
    <source>
        <dbReference type="ARBA" id="ARBA00022490"/>
    </source>
</evidence>
<feature type="domain" description="SMC hinge" evidence="8">
    <location>
        <begin position="419"/>
        <end position="538"/>
    </location>
</feature>
<dbReference type="FunFam" id="3.40.50.300:FF:000901">
    <property type="entry name" value="Chromosome partition protein Smc"/>
    <property type="match status" value="1"/>
</dbReference>
<dbReference type="HOGENOM" id="CLU_001042_2_2_14"/>
<dbReference type="InterPro" id="IPR027417">
    <property type="entry name" value="P-loop_NTPase"/>
</dbReference>
<dbReference type="GO" id="GO:0005737">
    <property type="term" value="C:cytoplasm"/>
    <property type="evidence" value="ECO:0007669"/>
    <property type="project" value="UniProtKB-SubCell"/>
</dbReference>
<dbReference type="HAMAP" id="MF_01894">
    <property type="entry name" value="Smc_prok"/>
    <property type="match status" value="1"/>
</dbReference>
<dbReference type="GO" id="GO:0005524">
    <property type="term" value="F:ATP binding"/>
    <property type="evidence" value="ECO:0007669"/>
    <property type="project" value="UniProtKB-UniRule"/>
</dbReference>
<dbReference type="GO" id="GO:0007062">
    <property type="term" value="P:sister chromatid cohesion"/>
    <property type="evidence" value="ECO:0007669"/>
    <property type="project" value="InterPro"/>
</dbReference>
<dbReference type="PANTHER" id="PTHR43977">
    <property type="entry name" value="STRUCTURAL MAINTENANCE OF CHROMOSOMES PROTEIN 3"/>
    <property type="match status" value="1"/>
</dbReference>
<accession>Q6KHN4</accession>
<comment type="subcellular location">
    <subcellularLocation>
        <location evidence="1 7">Cytoplasm</location>
    </subcellularLocation>
</comment>
<dbReference type="RefSeq" id="WP_011264930.1">
    <property type="nucleotide sequence ID" value="NC_006908.1"/>
</dbReference>
<evidence type="ECO:0000256" key="1">
    <source>
        <dbReference type="ARBA" id="ARBA00004496"/>
    </source>
</evidence>
<dbReference type="eggNOG" id="COG1196">
    <property type="taxonomic scope" value="Bacteria"/>
</dbReference>
<dbReference type="Pfam" id="PF06470">
    <property type="entry name" value="SMC_hinge"/>
    <property type="match status" value="1"/>
</dbReference>
<protein>
    <recommendedName>
        <fullName evidence="7">Chromosome partition protein Smc</fullName>
    </recommendedName>
</protein>
<keyword evidence="6 7" id="KW-0238">DNA-binding</keyword>
<feature type="coiled-coil region" evidence="7">
    <location>
        <begin position="635"/>
        <end position="689"/>
    </location>
</feature>
<dbReference type="OrthoDB" id="9808768at2"/>
<keyword evidence="2 7" id="KW-0963">Cytoplasm</keyword>
<dbReference type="SMART" id="SM00968">
    <property type="entry name" value="SMC_hinge"/>
    <property type="match status" value="1"/>
</dbReference>
<feature type="coiled-coil region" evidence="7">
    <location>
        <begin position="579"/>
        <end position="609"/>
    </location>
</feature>
<evidence type="ECO:0000256" key="6">
    <source>
        <dbReference type="ARBA" id="ARBA00023125"/>
    </source>
</evidence>
<dbReference type="GO" id="GO:0016887">
    <property type="term" value="F:ATP hydrolysis activity"/>
    <property type="evidence" value="ECO:0007669"/>
    <property type="project" value="InterPro"/>
</dbReference>
<dbReference type="STRING" id="267748.MMOB4100"/>
<dbReference type="EMBL" id="AE017308">
    <property type="protein sequence ID" value="AAT27896.1"/>
    <property type="molecule type" value="Genomic_DNA"/>
</dbReference>
<keyword evidence="3 7" id="KW-0547">Nucleotide-binding</keyword>
<dbReference type="InterPro" id="IPR036277">
    <property type="entry name" value="SMC_hinge_sf"/>
</dbReference>
<comment type="subunit">
    <text evidence="7">Homodimer.</text>
</comment>
<sequence length="974" mass="110071">MKLIKIEAKGFKSFADGITLNFDGGIVGIVGPNGSGKSNINDAIRWVLGEQSFKALRGDNMEDVIFAGSKTAEAQDKAEVTLTFDNSDYSLKQFDKTITISRVVERGKGNNLYFVNGEIARHKDIKDIAVESGMSKSSLAIISQGTISEIAQASPEERRKIFEEAAGTSKYKLRKEEALRKLEKTKEALDKVKTVVLELNKQLIPLEKQAKNAKTYLEKSKELKSVEVALIVEDLVLFTNKLDSISTSLNQTSEAREDLKSELEKIENELKVKNSYRSNFETELSKIDQKINSLNEKLQELEISQQKEEQRRELLISGQINASSSEKNEAMKQQLEALNSKIMHLNSLETKLTKDISEKKEVQSNLELEIGKLRVESTNTQAKYNKTKTQIEILLDYQKNKTNLFKGTKTILENASVFDGLVGTVTQLIEVDNEYVPAIEAVLQNALQHLVVTKSEVAVKAIEFLKKNNSGRATFIPLNKLQPKKIRENHLYVLPSLDGFIDIAENLVKIDPKYDILKNFLLGNIIVATDINAANKMSKVLENSYMIVTLDGDIIRVGGILSGGEKENSNNLLGLDNQLEVLKSLLPQLQNAVNEKNRALAELEQDKNIDFNLIQEYNRNLIKSKEQLFYLRDAFEKLKTQYESTTNKKIDLESTINYKDTIEELKYEKSNLFAEANAKREQNESLIKEISYLNTKKFDQEKQLRNFESTHSASENEKNKFEILISSLQKRLGEHYEMTLEIARQTHVLEIPIEEAREIVKTLQTEIKALGNINLDAIESYEEVNTRYNTLKSSEEELLNAHATIINAISEMDKIIISRMRSTVNLVNVEFNKVFQIMFGGGNAEIEYENPNDILESGIDIIAQPPGKSIKNLKLFSGGEKSLIAISLLFAILKAKPLPLCILDEVEAALDETNVIRFAEFLQQLKQTTQFIIITHRQGTMSRVDKLFGATMQKRGITTFFGVELEKAKELIKN</sequence>
<dbReference type="KEGG" id="mmo:MMOB4100"/>
<feature type="binding site" evidence="7">
    <location>
        <begin position="32"/>
        <end position="39"/>
    </location>
    <ligand>
        <name>ATP</name>
        <dbReference type="ChEBI" id="CHEBI:30616"/>
    </ligand>
</feature>
<dbReference type="InterPro" id="IPR010935">
    <property type="entry name" value="SMC_hinge"/>
</dbReference>
<keyword evidence="5 7" id="KW-0175">Coiled coil</keyword>
<evidence type="ECO:0000313" key="9">
    <source>
        <dbReference type="EMBL" id="AAT27896.1"/>
    </source>
</evidence>
<name>Q6KHN4_MYCM1</name>
<feature type="coiled-coil region" evidence="7">
    <location>
        <begin position="249"/>
        <end position="348"/>
    </location>
</feature>
<dbReference type="Gene3D" id="1.20.1060.20">
    <property type="match status" value="1"/>
</dbReference>
<evidence type="ECO:0000256" key="3">
    <source>
        <dbReference type="ARBA" id="ARBA00022741"/>
    </source>
</evidence>
<comment type="domain">
    <text evidence="7">Contains large globular domains required for ATP hydrolysis at each terminus and a third globular domain forming a flexible hinge near the middle of the molecule. These domains are separated by coiled-coil structures.</text>
</comment>
<dbReference type="Gene3D" id="3.30.70.1620">
    <property type="match status" value="1"/>
</dbReference>
<evidence type="ECO:0000256" key="5">
    <source>
        <dbReference type="ARBA" id="ARBA00023054"/>
    </source>
</evidence>
<dbReference type="Gene3D" id="3.40.50.300">
    <property type="entry name" value="P-loop containing nucleotide triphosphate hydrolases"/>
    <property type="match status" value="2"/>
</dbReference>
<comment type="function">
    <text evidence="7">Required for chromosome condensation and partitioning.</text>
</comment>
<dbReference type="PIRSF" id="PIRSF005719">
    <property type="entry name" value="SMC"/>
    <property type="match status" value="1"/>
</dbReference>
<dbReference type="Gene3D" id="6.10.140.1720">
    <property type="match status" value="1"/>
</dbReference>
<dbReference type="InterPro" id="IPR024704">
    <property type="entry name" value="SMC"/>
</dbReference>
<gene>
    <name evidence="7 9" type="primary">smc</name>
    <name evidence="9" type="ordered locus">MMOB4100</name>
</gene>
<dbReference type="GO" id="GO:0006260">
    <property type="term" value="P:DNA replication"/>
    <property type="evidence" value="ECO:0007669"/>
    <property type="project" value="UniProtKB-UniRule"/>
</dbReference>
<evidence type="ECO:0000259" key="8">
    <source>
        <dbReference type="SMART" id="SM00968"/>
    </source>
</evidence>
<comment type="similarity">
    <text evidence="7">Belongs to the SMC family.</text>
</comment>
<proteinExistence type="inferred from homology"/>